<dbReference type="EMBL" id="SHOA02000002">
    <property type="protein sequence ID" value="TDH65051.1"/>
    <property type="molecule type" value="Genomic_DNA"/>
</dbReference>
<accession>A0A976FE59</accession>
<gene>
    <name evidence="1" type="ORF">CCR75_008972</name>
</gene>
<dbReference type="OrthoDB" id="151486at2759"/>
<dbReference type="Proteomes" id="UP000294530">
    <property type="component" value="Unassembled WGS sequence"/>
</dbReference>
<dbReference type="AlphaFoldDB" id="A0A976FE59"/>
<comment type="caution">
    <text evidence="1">The sequence shown here is derived from an EMBL/GenBank/DDBJ whole genome shotgun (WGS) entry which is preliminary data.</text>
</comment>
<sequence>MLGKRHLSEMEACVTEYYRLECLRALYAKQERPLDCAWVRKDMMAKPPRRVRKGVSFSMVPEIIGCADPAVDRTPIDVSPISKFELFVLLSLRTFPIQA</sequence>
<organism evidence="1 2">
    <name type="scientific">Bremia lactucae</name>
    <name type="common">Lettuce downy mildew</name>
    <dbReference type="NCBI Taxonomy" id="4779"/>
    <lineage>
        <taxon>Eukaryota</taxon>
        <taxon>Sar</taxon>
        <taxon>Stramenopiles</taxon>
        <taxon>Oomycota</taxon>
        <taxon>Peronosporomycetes</taxon>
        <taxon>Peronosporales</taxon>
        <taxon>Peronosporaceae</taxon>
        <taxon>Bremia</taxon>
    </lineage>
</organism>
<reference evidence="1 2" key="1">
    <citation type="journal article" date="2021" name="Genome Biol.">
        <title>AFLAP: assembly-free linkage analysis pipeline using k-mers from genome sequencing data.</title>
        <authorList>
            <person name="Fletcher K."/>
            <person name="Zhang L."/>
            <person name="Gil J."/>
            <person name="Han R."/>
            <person name="Cavanaugh K."/>
            <person name="Michelmore R."/>
        </authorList>
    </citation>
    <scope>NUCLEOTIDE SEQUENCE [LARGE SCALE GENOMIC DNA]</scope>
    <source>
        <strain evidence="1 2">SF5</strain>
    </source>
</reference>
<dbReference type="KEGG" id="blac:94352690"/>
<evidence type="ECO:0000313" key="2">
    <source>
        <dbReference type="Proteomes" id="UP000294530"/>
    </source>
</evidence>
<proteinExistence type="predicted"/>
<dbReference type="GeneID" id="94352690"/>
<protein>
    <submittedName>
        <fullName evidence="1">Uncharacterized protein</fullName>
    </submittedName>
</protein>
<dbReference type="RefSeq" id="XP_067814550.1">
    <property type="nucleotide sequence ID" value="XM_067967019.1"/>
</dbReference>
<keyword evidence="2" id="KW-1185">Reference proteome</keyword>
<name>A0A976FE59_BRELC</name>
<evidence type="ECO:0000313" key="1">
    <source>
        <dbReference type="EMBL" id="TDH65051.1"/>
    </source>
</evidence>